<dbReference type="Gene3D" id="3.30.70.100">
    <property type="match status" value="1"/>
</dbReference>
<dbReference type="EMBL" id="AAANYN010000031">
    <property type="protein sequence ID" value="EAD5775472.1"/>
    <property type="molecule type" value="Genomic_DNA"/>
</dbReference>
<dbReference type="EMBL" id="AAAMZD010000010">
    <property type="protein sequence ID" value="EAD3794094.1"/>
    <property type="molecule type" value="Genomic_DNA"/>
</dbReference>
<evidence type="ECO:0000313" key="68">
    <source>
        <dbReference type="Proteomes" id="UP000410967"/>
    </source>
</evidence>
<sequence length="97" mass="11100">MLHIQAKVQVKPDLVAEFLVEVNLVIQGSLSETGNHGYELVHSVENANIFYILEKWTDEAAIQFHNGTEHYKRFKKNVPAFLAMPIEVDLLAPVERR</sequence>
<dbReference type="Proteomes" id="UP000389283">
    <property type="component" value="Unassembled WGS sequence"/>
</dbReference>
<evidence type="ECO:0000313" key="49">
    <source>
        <dbReference type="EMBL" id="RKA05144.1"/>
    </source>
</evidence>
<dbReference type="EMBL" id="AABAYG010000010">
    <property type="protein sequence ID" value="EAG2246800.1"/>
    <property type="molecule type" value="Genomic_DNA"/>
</dbReference>
<evidence type="ECO:0000313" key="85">
    <source>
        <dbReference type="Proteomes" id="UP000540117"/>
    </source>
</evidence>
<dbReference type="PANTHER" id="PTHR33336:SF3">
    <property type="entry name" value="ABM DOMAIN-CONTAINING PROTEIN"/>
    <property type="match status" value="1"/>
</dbReference>
<evidence type="ECO:0000313" key="28">
    <source>
        <dbReference type="EMBL" id="EAK8898969.1"/>
    </source>
</evidence>
<evidence type="ECO:0000313" key="25">
    <source>
        <dbReference type="EMBL" id="EAH2283432.1"/>
    </source>
</evidence>
<evidence type="ECO:0000313" key="86">
    <source>
        <dbReference type="Proteomes" id="UP000546397"/>
    </source>
</evidence>
<dbReference type="InterPro" id="IPR050744">
    <property type="entry name" value="AI-2_Isomerase_LsrG"/>
</dbReference>
<evidence type="ECO:0000313" key="4">
    <source>
        <dbReference type="EMBL" id="EAC6549171.1"/>
    </source>
</evidence>
<evidence type="ECO:0000313" key="74">
    <source>
        <dbReference type="Proteomes" id="UP000467536"/>
    </source>
</evidence>
<evidence type="ECO:0000313" key="29">
    <source>
        <dbReference type="EMBL" id="EAK9318110.1"/>
    </source>
</evidence>
<evidence type="ECO:0000313" key="94">
    <source>
        <dbReference type="Proteomes" id="UP000852906"/>
    </source>
</evidence>
<dbReference type="EMBL" id="AAAJKI010000038">
    <property type="protein sequence ID" value="EAC6549171.1"/>
    <property type="molecule type" value="Genomic_DNA"/>
</dbReference>
<evidence type="ECO:0000313" key="70">
    <source>
        <dbReference type="Proteomes" id="UP000427828"/>
    </source>
</evidence>
<dbReference type="EMBL" id="AAAREG010000006">
    <property type="protein sequence ID" value="EAE2354569.1"/>
    <property type="molecule type" value="Genomic_DNA"/>
</dbReference>
<evidence type="ECO:0000313" key="34">
    <source>
        <dbReference type="EMBL" id="ECY6545332.1"/>
    </source>
</evidence>
<evidence type="ECO:0000313" key="58">
    <source>
        <dbReference type="Proteomes" id="UP000354255"/>
    </source>
</evidence>
<dbReference type="EMBL" id="AABBZO010000014">
    <property type="protein sequence ID" value="EAG4463001.1"/>
    <property type="molecule type" value="Genomic_DNA"/>
</dbReference>
<evidence type="ECO:0000313" key="54">
    <source>
        <dbReference type="Proteomes" id="UP000339309"/>
    </source>
</evidence>
<dbReference type="Proteomes" id="UP000844415">
    <property type="component" value="Unassembled WGS sequence"/>
</dbReference>
<dbReference type="Proteomes" id="UP000467536">
    <property type="component" value="Unassembled WGS sequence"/>
</dbReference>
<dbReference type="InterPro" id="IPR007138">
    <property type="entry name" value="ABM_dom"/>
</dbReference>
<dbReference type="EMBL" id="AALGDA010000034">
    <property type="protein sequence ID" value="ECY9783415.1"/>
    <property type="molecule type" value="Genomic_DNA"/>
</dbReference>
<dbReference type="Proteomes" id="UP000455569">
    <property type="component" value="Unassembled WGS sequence"/>
</dbReference>
<dbReference type="Proteomes" id="UP000339309">
    <property type="component" value="Unassembled WGS sequence"/>
</dbReference>
<evidence type="ECO:0000313" key="8">
    <source>
        <dbReference type="EMBL" id="EAD5775472.1"/>
    </source>
</evidence>
<evidence type="ECO:0000313" key="57">
    <source>
        <dbReference type="Proteomes" id="UP000350032"/>
    </source>
</evidence>
<dbReference type="EMBL" id="AACKDQ010000038">
    <property type="protein sequence ID" value="EAK9318110.1"/>
    <property type="molecule type" value="Genomic_DNA"/>
</dbReference>
<dbReference type="EMBL" id="AAAQQZ010000011">
    <property type="protein sequence ID" value="EAE1340295.1"/>
    <property type="molecule type" value="Genomic_DNA"/>
</dbReference>
<dbReference type="EMBL" id="DAAJFY010000014">
    <property type="protein sequence ID" value="HAC0276558.1"/>
    <property type="molecule type" value="Genomic_DNA"/>
</dbReference>
<evidence type="ECO:0000313" key="91">
    <source>
        <dbReference type="Proteomes" id="UP000841146"/>
    </source>
</evidence>
<dbReference type="Proteomes" id="UP000841146">
    <property type="component" value="Unassembled WGS sequence"/>
</dbReference>
<evidence type="ECO:0000313" key="37">
    <source>
        <dbReference type="EMBL" id="EDN9836935.1"/>
    </source>
</evidence>
<dbReference type="Proteomes" id="UP000843775">
    <property type="component" value="Unassembled WGS sequence"/>
</dbReference>
<dbReference type="Proteomes" id="UP000345329">
    <property type="component" value="Unassembled WGS sequence"/>
</dbReference>
<dbReference type="EMBL" id="AANPAU010000016">
    <property type="protein sequence ID" value="EDP8515513.1"/>
    <property type="molecule type" value="Genomic_DNA"/>
</dbReference>
<dbReference type="EMBL" id="DAAJZA010000016">
    <property type="protein sequence ID" value="HAC1756232.1"/>
    <property type="molecule type" value="Genomic_DNA"/>
</dbReference>
<evidence type="ECO:0000313" key="81">
    <source>
        <dbReference type="Proteomes" id="UP000527632"/>
    </source>
</evidence>
<evidence type="ECO:0000313" key="14">
    <source>
        <dbReference type="EMBL" id="EAG1894808.1"/>
    </source>
</evidence>
<evidence type="ECO:0000313" key="88">
    <source>
        <dbReference type="Proteomes" id="UP000549379"/>
    </source>
</evidence>
<evidence type="ECO:0000313" key="44">
    <source>
        <dbReference type="EMBL" id="HAC0276558.1"/>
    </source>
</evidence>
<evidence type="ECO:0000313" key="2">
    <source>
        <dbReference type="EMBL" id="EAC4553168.1"/>
    </source>
</evidence>
<name>A0A0B8R5W8_LISMN</name>
<protein>
    <submittedName>
        <fullName evidence="5">Antibiotic biosynthesis monooxygenase</fullName>
    </submittedName>
    <submittedName>
        <fullName evidence="48 49">monooxygenase YcnE</fullName>
        <ecNumber evidence="49">1.-.-.-</ecNumber>
    </submittedName>
</protein>
<dbReference type="Proteomes" id="UP000365297">
    <property type="component" value="Unassembled WGS sequence"/>
</dbReference>
<evidence type="ECO:0000313" key="13">
    <source>
        <dbReference type="EMBL" id="EAG0868559.1"/>
    </source>
</evidence>
<dbReference type="Proteomes" id="UP000460224">
    <property type="component" value="Unassembled WGS sequence"/>
</dbReference>
<dbReference type="Proteomes" id="UP000403352">
    <property type="component" value="Unassembled WGS sequence"/>
</dbReference>
<evidence type="ECO:0000313" key="63">
    <source>
        <dbReference type="Proteomes" id="UP000379076"/>
    </source>
</evidence>
<reference evidence="47 72" key="4">
    <citation type="submission" date="2018-04" db="EMBL/GenBank/DDBJ databases">
        <title>Genome Analysis of a Prevalent Clone of Listeria monocytogenes Sequence Type 87 in China.</title>
        <authorList>
            <person name="Wang Y."/>
        </authorList>
    </citation>
    <scope>NUCLEOTIDE SEQUENCE [LARGE SCALE GENOMIC DNA]</scope>
    <source>
        <strain evidence="47 72">ICDC_LM1523</strain>
    </source>
</reference>
<dbReference type="Proteomes" id="UP000489121">
    <property type="component" value="Unassembled WGS sequence"/>
</dbReference>
<dbReference type="EMBL" id="AACJYH010000016">
    <property type="protein sequence ID" value="EAK8898969.1"/>
    <property type="molecule type" value="Genomic_DNA"/>
</dbReference>
<evidence type="ECO:0000313" key="75">
    <source>
        <dbReference type="Proteomes" id="UP000478682"/>
    </source>
</evidence>
<dbReference type="Proteomes" id="UP000549379">
    <property type="component" value="Unassembled WGS sequence"/>
</dbReference>
<evidence type="ECO:0000313" key="19">
    <source>
        <dbReference type="EMBL" id="EAG4332266.1"/>
    </source>
</evidence>
<reference evidence="49 50" key="2">
    <citation type="journal article" date="2018" name="BMC Genomics">
        <title>Genes significantly associated with lineage II food isolates of Listeria monocytogenes.</title>
        <authorList>
            <person name="Pirone-Davies C."/>
            <person name="Chen Y."/>
            <person name="Pightling A."/>
            <person name="Ryan G."/>
            <person name="Wang Y."/>
            <person name="Yao K."/>
            <person name="Hoffmann M."/>
            <person name="Allard M.W."/>
        </authorList>
    </citation>
    <scope>NUCLEOTIDE SEQUENCE [LARGE SCALE GENOMIC DNA]</scope>
    <source>
        <strain evidence="49 50">PNUSAL000550</strain>
    </source>
</reference>
<dbReference type="EMBL" id="QDAY01000005">
    <property type="protein sequence ID" value="KAA9447868.1"/>
    <property type="molecule type" value="Genomic_DNA"/>
</dbReference>
<dbReference type="EMBL" id="DAAEEB010000009">
    <property type="protein sequence ID" value="HAA8053943.1"/>
    <property type="molecule type" value="Genomic_DNA"/>
</dbReference>
<dbReference type="Proteomes" id="UP000840039">
    <property type="component" value="Unassembled WGS sequence"/>
</dbReference>
<dbReference type="Proteomes" id="UP000540117">
    <property type="component" value="Unassembled WGS sequence"/>
</dbReference>
<reference evidence="34 60" key="8">
    <citation type="submission" date="2019-09" db="EMBL/GenBank/DDBJ databases">
        <authorList>
            <consortium name="GenomeTrakr network: Whole genome sequencing for foodborne pathogen traceback"/>
        </authorList>
    </citation>
    <scope>NUCLEOTIDE SEQUENCE [LARGE SCALE GENOMIC DNA]</scope>
    <source>
        <strain evidence="22 87">CFSAN004300</strain>
        <strain evidence="23 79">CFSAN072474</strain>
        <strain evidence="34 60">FLAG-55987</strain>
        <strain evidence="29 68">PHLUSALM00088</strain>
    </source>
</reference>
<evidence type="ECO:0000313" key="71">
    <source>
        <dbReference type="Proteomes" id="UP000455569"/>
    </source>
</evidence>
<evidence type="ECO:0000313" key="92">
    <source>
        <dbReference type="Proteomes" id="UP000843775"/>
    </source>
</evidence>
<dbReference type="EMBL" id="AABBAW010000012">
    <property type="protein sequence ID" value="EAG2516486.1"/>
    <property type="molecule type" value="Genomic_DNA"/>
</dbReference>
<evidence type="ECO:0000313" key="76">
    <source>
        <dbReference type="Proteomes" id="UP000478704"/>
    </source>
</evidence>
<evidence type="ECO:0000313" key="35">
    <source>
        <dbReference type="EMBL" id="ECY9783415.1"/>
    </source>
</evidence>
<evidence type="ECO:0000313" key="7">
    <source>
        <dbReference type="EMBL" id="EAD3794094.1"/>
    </source>
</evidence>
<evidence type="ECO:0000313" key="21">
    <source>
        <dbReference type="EMBL" id="EAG6170711.1"/>
    </source>
</evidence>
<keyword evidence="49" id="KW-0560">Oxidoreductase</keyword>
<feature type="domain" description="ABM" evidence="1">
    <location>
        <begin position="2"/>
        <end position="90"/>
    </location>
</feature>
<dbReference type="EMBL" id="AABAWE010000015">
    <property type="protein sequence ID" value="EAG2088724.1"/>
    <property type="molecule type" value="Genomic_DNA"/>
</dbReference>
<evidence type="ECO:0000313" key="22">
    <source>
        <dbReference type="EMBL" id="EAG6991654.1"/>
    </source>
</evidence>
<dbReference type="EMBL" id="AALEDS010000017">
    <property type="protein sequence ID" value="ECY6545332.1"/>
    <property type="molecule type" value="Genomic_DNA"/>
</dbReference>
<dbReference type="PANTHER" id="PTHR33336">
    <property type="entry name" value="QUINOL MONOOXYGENASE YGIN-RELATED"/>
    <property type="match status" value="1"/>
</dbReference>
<dbReference type="EMBL" id="AAAIKW010000008">
    <property type="protein sequence ID" value="EAC4553168.1"/>
    <property type="molecule type" value="Genomic_DNA"/>
</dbReference>
<evidence type="ECO:0000313" key="60">
    <source>
        <dbReference type="Proteomes" id="UP000364988"/>
    </source>
</evidence>
<dbReference type="Proteomes" id="UP000331186">
    <property type="component" value="Unassembled WGS sequence"/>
</dbReference>
<evidence type="ECO:0000313" key="65">
    <source>
        <dbReference type="Proteomes" id="UP000393182"/>
    </source>
</evidence>
<dbReference type="Proteomes" id="UP000393182">
    <property type="component" value="Unassembled WGS sequence"/>
</dbReference>
<dbReference type="Proteomes" id="UP000354255">
    <property type="component" value="Unassembled WGS sequence"/>
</dbReference>
<dbReference type="EMBL" id="AABAGT010000031">
    <property type="protein sequence ID" value="EAG0868559.1"/>
    <property type="molecule type" value="Genomic_DNA"/>
</dbReference>
<dbReference type="EMBL" id="AAAKQF010000015">
    <property type="protein sequence ID" value="EAC9041486.1"/>
    <property type="molecule type" value="Genomic_DNA"/>
</dbReference>
<reference evidence="41" key="9">
    <citation type="submission" date="2020-01" db="EMBL/GenBank/DDBJ databases">
        <authorList>
            <consortium name="NCBI Pathogen Detection Project"/>
        </authorList>
    </citation>
    <scope>NUCLEOTIDE SEQUENCE</scope>
    <source>
        <strain evidence="40">09CEB371LM</strain>
        <strain evidence="46">2017-325981-023-01</strain>
        <strain evidence="42">CFIAFB20100120</strain>
        <strain evidence="41">CFIAFB20130012</strain>
        <strain evidence="44">CFIAFB20170037</strain>
        <strain evidence="43">CFIAFB20170045</strain>
        <strain evidence="45">DMG1500109</strain>
    </source>
</reference>
<dbReference type="Proteomes" id="UP000852906">
    <property type="component" value="Unassembled WGS sequence"/>
</dbReference>
<evidence type="ECO:0000313" key="53">
    <source>
        <dbReference type="Proteomes" id="UP000337746"/>
    </source>
</evidence>
<evidence type="ECO:0000313" key="66">
    <source>
        <dbReference type="Proteomes" id="UP000398321"/>
    </source>
</evidence>
<reference evidence="52 54" key="5">
    <citation type="submission" date="2018-06" db="EMBL/GenBank/DDBJ databases">
        <authorList>
            <consortium name="PulseNet: The National Subtyping Network for Foodborne Disease Surveillance"/>
            <person name="Tarr C.L."/>
            <person name="Trees E."/>
            <person name="Katz L.S."/>
            <person name="Carleton-Romer H.A."/>
            <person name="Stroika S."/>
            <person name="Kucerova Z."/>
            <person name="Roache K.F."/>
            <person name="Sabol A.L."/>
            <person name="Besser J."/>
            <person name="Gerner-Smidt P."/>
        </authorList>
    </citation>
    <scope>NUCLEOTIDE SEQUENCE [LARGE SCALE GENOMIC DNA]</scope>
    <source>
        <strain evidence="2 54">2015L-6227</strain>
        <strain evidence="11 52">PNUSAL000134</strain>
        <strain evidence="5 58">PNUSAL000910</strain>
        <strain evidence="13 59">PNUSAL002180</strain>
        <strain evidence="14 75">PNUSAL002298</strain>
        <strain evidence="28 57">PNUSAL004402</strain>
        <strain evidence="35 78">PNUSAL005692</strain>
    </source>
</reference>
<dbReference type="EMBL" id="AABEMN010000028">
    <property type="protein sequence ID" value="EAG9520976.1"/>
    <property type="molecule type" value="Genomic_DNA"/>
</dbReference>
<evidence type="ECO:0000313" key="20">
    <source>
        <dbReference type="EMBL" id="EAG4463001.1"/>
    </source>
</evidence>
<dbReference type="EMBL" id="AABDGJ010000013">
    <property type="protein sequence ID" value="EAG6991654.1"/>
    <property type="molecule type" value="Genomic_DNA"/>
</dbReference>
<dbReference type="EMBL" id="AAHZFN010000026">
    <property type="protein sequence ID" value="ECB9474977.1"/>
    <property type="molecule type" value="Genomic_DNA"/>
</dbReference>
<evidence type="ECO:0000313" key="27">
    <source>
        <dbReference type="EMBL" id="EAH4242993.1"/>
    </source>
</evidence>
<dbReference type="GO" id="GO:0004497">
    <property type="term" value="F:monooxygenase activity"/>
    <property type="evidence" value="ECO:0007669"/>
    <property type="project" value="UniProtKB-KW"/>
</dbReference>
<gene>
    <name evidence="49" type="primary">ycne_2</name>
    <name evidence="13" type="ORF">A8L61_14905</name>
    <name evidence="22" type="ORF">AB917_13745</name>
    <name evidence="2" type="ORF">ABZ57_11780</name>
    <name evidence="48" type="ORF">AJL21_05320</name>
    <name evidence="10" type="ORF">ART25_15370</name>
    <name evidence="3" type="ORF">ARY78_10895</name>
    <name evidence="17" type="ORF">B1N52_15230</name>
    <name evidence="16" type="ORF">B1S26_15535</name>
    <name evidence="18" type="ORF">B5K54_14360</name>
    <name evidence="14" type="ORF">BB997_14500</name>
    <name evidence="33" type="ORF">BCZ19_15420</name>
    <name evidence="15" type="ORF">BCZ21_15930</name>
    <name evidence="20" type="ORF">CA369_11925</name>
    <name evidence="19" type="ORF">CAV64_13530</name>
    <name evidence="23" type="ORF">CW845_14785</name>
    <name evidence="25" type="ORF">D4920_15235</name>
    <name evidence="24" type="ORF">D4B11_14500</name>
    <name evidence="26" type="ORF">D5N24_15090</name>
    <name evidence="28" type="ORF">D7104_14875</name>
    <name evidence="47" type="ORF">DCK61_13690</name>
    <name evidence="21" type="ORF">DCT16_15155</name>
    <name evidence="4" type="ORF">DU018_12495</name>
    <name evidence="49" type="ORF">DYZ80_02664</name>
    <name evidence="12" type="ORF">E1W56_15145</name>
    <name evidence="27" type="ORF">E5F58_13440</name>
    <name evidence="9" type="ORF">EX365_15410</name>
    <name evidence="8" type="ORF">EXZ73_14435</name>
    <name evidence="34" type="ORF">F6436_13400</name>
    <name evidence="35" type="ORF">F6515_10515</name>
    <name evidence="29" type="ORF">FA835_13500</name>
    <name evidence="31" type="ORF">FLQ97_13080</name>
    <name evidence="30" type="ORF">FLR03_14995</name>
    <name evidence="32" type="ORF">FNX40_15345</name>
    <name evidence="38" type="ORF">FV747_14535</name>
    <name evidence="39" type="ORF">G3O21_002975</name>
    <name evidence="40" type="ORF">GHH22_12415</name>
    <name evidence="45" type="ORF">GI949_14760</name>
    <name evidence="37" type="ORF">GJW51_09645</name>
    <name evidence="36" type="ORF">GQG13_14135</name>
    <name evidence="41" type="ORF">GYR60_13385</name>
    <name evidence="42" type="ORF">GYS09_14215</name>
    <name evidence="43" type="ORF">GYX23_15220</name>
    <name evidence="44" type="ORF">GYY14_14425</name>
    <name evidence="46" type="ORF">HQN34_003004</name>
    <name evidence="5" type="ORF">KV70_14880</name>
    <name evidence="6" type="ORF">QD52_15315</name>
    <name evidence="7" type="ORF">UI29_15155</name>
    <name evidence="11" type="ORF">Y261_09440</name>
</gene>
<evidence type="ECO:0000313" key="33">
    <source>
        <dbReference type="EMBL" id="ECX6926042.1"/>
    </source>
</evidence>
<dbReference type="Pfam" id="PF03992">
    <property type="entry name" value="ABM"/>
    <property type="match status" value="1"/>
</dbReference>
<comment type="caution">
    <text evidence="5">The sequence shown here is derived from an EMBL/GenBank/DDBJ whole genome shotgun (WGS) entry which is preliminary data.</text>
</comment>
<evidence type="ECO:0000313" key="84">
    <source>
        <dbReference type="Proteomes" id="UP000533021"/>
    </source>
</evidence>
<evidence type="ECO:0000313" key="5">
    <source>
        <dbReference type="EMBL" id="EAC9041486.1"/>
    </source>
</evidence>
<evidence type="ECO:0000313" key="24">
    <source>
        <dbReference type="EMBL" id="EAG9520976.1"/>
    </source>
</evidence>
<evidence type="ECO:0000313" key="59">
    <source>
        <dbReference type="Proteomes" id="UP000358545"/>
    </source>
</evidence>
<evidence type="ECO:0000313" key="80">
    <source>
        <dbReference type="Proteomes" id="UP000525850"/>
    </source>
</evidence>
<evidence type="ECO:0000313" key="93">
    <source>
        <dbReference type="Proteomes" id="UP000844415"/>
    </source>
</evidence>
<evidence type="ECO:0000313" key="30">
    <source>
        <dbReference type="EMBL" id="ECB9474977.1"/>
    </source>
</evidence>
<evidence type="ECO:0000313" key="40">
    <source>
        <dbReference type="EMBL" id="HAA8053943.1"/>
    </source>
</evidence>
<dbReference type="Proteomes" id="UP000481141">
    <property type="component" value="Unassembled WGS sequence"/>
</dbReference>
<accession>A0A0B8R5W8</accession>
<evidence type="ECO:0000313" key="64">
    <source>
        <dbReference type="Proteomes" id="UP000389283"/>
    </source>
</evidence>
<reference evidence="51 55" key="6">
    <citation type="submission" date="2019-02" db="EMBL/GenBank/DDBJ databases">
        <authorList>
            <consortium name="GenomeTrakr: Next Generation Sequencing Network for Food Pathogen Tracability"/>
        </authorList>
    </citation>
    <scope>NUCLEOTIDE SEQUENCE [LARGE SCALE GENOMIC DNA]</scope>
    <source>
        <strain evidence="18 88">10B02965A-1</strain>
        <strain evidence="20 82">CFSAN063727</strain>
        <strain evidence="36 71">CFSAN102901</strain>
        <strain evidence="10 63">FDA00006494</strain>
        <strain evidence="3 61">FDA00007096</strain>
        <strain evidence="6 67">FDA00008584</strain>
        <strain evidence="16">FDA00011243</strain>
        <strain evidence="4 51">FDA00013332</strain>
        <strain evidence="9 55">FDA00013853</strain>
        <strain evidence="30 69">FDA00014336</strain>
        <strain evidence="32 64">FDA00014370</strain>
        <strain evidence="31 66">FDA00014392</strain>
        <strain evidence="39">FDA00015054</strain>
        <strain evidence="19 85">FDA1005580-S054-001</strain>
        <strain evidence="76">FDA1090798-S029-001</strain>
        <strain evidence="77">FDA956581-098-004</strain>
        <strain evidence="17 80">FDA960927-006-004</strain>
        <strain evidence="21 89">FLAG-38921</strain>
        <strain evidence="33 70">FLAG-51482A</strain>
        <strain evidence="15 53">FLAG-54356</strain>
        <strain evidence="8 62">FSIS31901579</strain>
        <strain evidence="27 81">LS1344</strain>
        <strain evidence="37 73">OSF101448</strain>
        <strain evidence="7 56">VA-WGS-00405</strain>
    </source>
</reference>
<dbReference type="Proteomes" id="UP000566721">
    <property type="component" value="Unassembled WGS sequence"/>
</dbReference>
<evidence type="ECO:0000313" key="41">
    <source>
        <dbReference type="EMBL" id="HAB8399517.1"/>
    </source>
</evidence>
<dbReference type="EMBL" id="AANCRK010000007">
    <property type="protein sequence ID" value="EDN7716259.1"/>
    <property type="molecule type" value="Genomic_DNA"/>
</dbReference>
<evidence type="ECO:0000313" key="46">
    <source>
        <dbReference type="EMBL" id="HAJ9594767.1"/>
    </source>
</evidence>
<dbReference type="EMBL" id="AABCVX010000010">
    <property type="protein sequence ID" value="EAG6170711.1"/>
    <property type="molecule type" value="Genomic_DNA"/>
</dbReference>
<dbReference type="EMBL" id="AABBHO010000061">
    <property type="protein sequence ID" value="EAG2998474.1"/>
    <property type="molecule type" value="Genomic_DNA"/>
</dbReference>
<dbReference type="EMBL" id="AANDSR010000005">
    <property type="protein sequence ID" value="EDN9836935.1"/>
    <property type="molecule type" value="Genomic_DNA"/>
</dbReference>
<dbReference type="EMBL" id="AAASLB010000013">
    <property type="protein sequence ID" value="EAE4943380.1"/>
    <property type="molecule type" value="Genomic_DNA"/>
</dbReference>
<evidence type="ECO:0000313" key="3">
    <source>
        <dbReference type="EMBL" id="EAC5550938.1"/>
    </source>
</evidence>
<dbReference type="EMBL" id="AAALRN010000011">
    <property type="protein sequence ID" value="EAD1186444.1"/>
    <property type="molecule type" value="Genomic_DNA"/>
</dbReference>
<evidence type="ECO:0000259" key="1">
    <source>
        <dbReference type="PROSITE" id="PS51725"/>
    </source>
</evidence>
<dbReference type="Proteomes" id="UP000398321">
    <property type="component" value="Unassembled WGS sequence"/>
</dbReference>
<evidence type="ECO:0000313" key="36">
    <source>
        <dbReference type="EMBL" id="EDN7716259.1"/>
    </source>
</evidence>
<dbReference type="EMBL" id="AAAIXK010000005">
    <property type="protein sequence ID" value="EAC5550938.1"/>
    <property type="molecule type" value="Genomic_DNA"/>
</dbReference>
<dbReference type="EMBL" id="AAANYR010000013">
    <property type="protein sequence ID" value="EAD5787934.1"/>
    <property type="molecule type" value="Genomic_DNA"/>
</dbReference>
<dbReference type="Proteomes" id="UP000546397">
    <property type="component" value="Unassembled WGS sequence"/>
</dbReference>
<dbReference type="Proteomes" id="UP000533021">
    <property type="component" value="Unassembled WGS sequence"/>
</dbReference>
<evidence type="ECO:0000313" key="62">
    <source>
        <dbReference type="Proteomes" id="UP000376505"/>
    </source>
</evidence>
<evidence type="ECO:0000313" key="38">
    <source>
        <dbReference type="EMBL" id="EDO0987217.1"/>
    </source>
</evidence>
<reference evidence="90 91" key="3">
    <citation type="journal article" date="2018" name="Genome Biol.">
        <title>SKESA: strategic k-mer extension for scrupulous assemblies.</title>
        <authorList>
            <person name="Souvorov A."/>
            <person name="Agarwala R."/>
            <person name="Lipman D.J."/>
        </authorList>
    </citation>
    <scope>NUCLEOTIDE SEQUENCE [LARGE SCALE GENOMIC DNA]</scope>
    <source>
        <strain evidence="40">09CEB371LM</strain>
        <strain evidence="46">2017-325981-023-01</strain>
        <strain evidence="42 93">CFIAFB20100120</strain>
        <strain evidence="41 90">CFIAFB20130012</strain>
        <strain evidence="44">CFIAFB20170037</strain>
        <strain evidence="43 91">CFIAFB20170045</strain>
        <strain evidence="45 92">DMG1500109</strain>
    </source>
</reference>
<dbReference type="Proteomes" id="UP000358545">
    <property type="component" value="Unassembled WGS sequence"/>
</dbReference>
<dbReference type="Proteomes" id="UP000350032">
    <property type="component" value="Unassembled WGS sequence"/>
</dbReference>
<organism evidence="5 58">
    <name type="scientific">Listeria monocytogenes</name>
    <dbReference type="NCBI Taxonomy" id="1639"/>
    <lineage>
        <taxon>Bacteria</taxon>
        <taxon>Bacillati</taxon>
        <taxon>Bacillota</taxon>
        <taxon>Bacilli</taxon>
        <taxon>Bacillales</taxon>
        <taxon>Listeriaceae</taxon>
        <taxon>Listeria</taxon>
    </lineage>
</organism>
<proteinExistence type="predicted"/>
<evidence type="ECO:0000313" key="55">
    <source>
        <dbReference type="Proteomes" id="UP000344343"/>
    </source>
</evidence>
<dbReference type="Proteomes" id="UP000548278">
    <property type="component" value="Unassembled WGS sequence"/>
</dbReference>
<evidence type="ECO:0000313" key="23">
    <source>
        <dbReference type="EMBL" id="EAG9388759.1"/>
    </source>
</evidence>
<dbReference type="Proteomes" id="UP000410967">
    <property type="component" value="Unassembled WGS sequence"/>
</dbReference>
<evidence type="ECO:0000313" key="69">
    <source>
        <dbReference type="Proteomes" id="UP000423131"/>
    </source>
</evidence>
<dbReference type="Proteomes" id="UP000336166">
    <property type="component" value="Unassembled WGS sequence"/>
</dbReference>
<dbReference type="EMBL" id="DAAIHR010000015">
    <property type="protein sequence ID" value="HAB8399517.1"/>
    <property type="molecule type" value="Genomic_DNA"/>
</dbReference>
<evidence type="ECO:0000313" key="51">
    <source>
        <dbReference type="Proteomes" id="UP000331186"/>
    </source>
</evidence>
<evidence type="ECO:0000313" key="15">
    <source>
        <dbReference type="EMBL" id="EAG2088724.1"/>
    </source>
</evidence>
<evidence type="ECO:0000313" key="18">
    <source>
        <dbReference type="EMBL" id="EAG2998474.1"/>
    </source>
</evidence>
<evidence type="ECO:0000313" key="82">
    <source>
        <dbReference type="Proteomes" id="UP000528151"/>
    </source>
</evidence>
<evidence type="ECO:0000313" key="73">
    <source>
        <dbReference type="Proteomes" id="UP000467347"/>
    </source>
</evidence>
<dbReference type="EMBL" id="AABFVG010000015">
    <property type="protein sequence ID" value="EAH2283432.1"/>
    <property type="molecule type" value="Genomic_DNA"/>
</dbReference>
<dbReference type="Proteomes" id="UP000530452">
    <property type="component" value="Unassembled WGS sequence"/>
</dbReference>
<evidence type="ECO:0000313" key="11">
    <source>
        <dbReference type="EMBL" id="EAE2354569.1"/>
    </source>
</evidence>
<dbReference type="KEGG" id="lmok:CQ02_13095"/>
<evidence type="ECO:0000313" key="47">
    <source>
        <dbReference type="EMBL" id="KAA9447868.1"/>
    </source>
</evidence>
<dbReference type="Proteomes" id="UP000467347">
    <property type="component" value="Unassembled WGS sequence"/>
</dbReference>
<evidence type="ECO:0000313" key="48">
    <source>
        <dbReference type="EMBL" id="OET51497.1"/>
    </source>
</evidence>
<evidence type="ECO:0000313" key="72">
    <source>
        <dbReference type="Proteomes" id="UP000460224"/>
    </source>
</evidence>
<dbReference type="AlphaFoldDB" id="A0A0B8R5W8"/>
<evidence type="ECO:0000313" key="31">
    <source>
        <dbReference type="EMBL" id="ECB9514649.1"/>
    </source>
</evidence>
<dbReference type="Proteomes" id="UP000478704">
    <property type="component" value="Unassembled WGS sequence"/>
</dbReference>
<reference evidence="12 65" key="7">
    <citation type="submission" date="2019-03" db="EMBL/GenBank/DDBJ databases">
        <authorList>
            <person name="Ashton P.M."/>
            <person name="Dallman T."/>
            <person name="Nair S."/>
            <person name="De Pinna E."/>
            <person name="Peters T."/>
            <person name="Grant K."/>
        </authorList>
    </citation>
    <scope>NUCLEOTIDE SEQUENCE [LARGE SCALE GENOMIC DNA]</scope>
    <source>
        <strain evidence="25 84">282333</strain>
        <strain evidence="26 83">282352</strain>
        <strain evidence="24 86">289003</strain>
        <strain evidence="38 74">788324</strain>
        <strain evidence="12">RL15000286</strain>
    </source>
</reference>
<dbReference type="Proteomes" id="UP000522199">
    <property type="component" value="Unassembled WGS sequence"/>
</dbReference>
<dbReference type="Proteomes" id="UP000528151">
    <property type="component" value="Unassembled WGS sequence"/>
</dbReference>
<dbReference type="EMBL" id="AANEHK010000021">
    <property type="protein sequence ID" value="EDO0987217.1"/>
    <property type="molecule type" value="Genomic_DNA"/>
</dbReference>
<evidence type="ECO:0000313" key="87">
    <source>
        <dbReference type="Proteomes" id="UP000548278"/>
    </source>
</evidence>
<dbReference type="EMBL" id="DAAJCS010000015">
    <property type="protein sequence ID" value="HAC0014334.1"/>
    <property type="molecule type" value="Genomic_DNA"/>
</dbReference>
<dbReference type="Proteomes" id="UP000840197">
    <property type="component" value="Unassembled WGS sequence"/>
</dbReference>
<evidence type="ECO:0000313" key="79">
    <source>
        <dbReference type="Proteomes" id="UP000522199"/>
    </source>
</evidence>
<dbReference type="Proteomes" id="UP000272537">
    <property type="component" value="Unassembled WGS sequence"/>
</dbReference>
<dbReference type="EMBL" id="AABATR010000010">
    <property type="protein sequence ID" value="EAG1894808.1"/>
    <property type="molecule type" value="Genomic_DNA"/>
</dbReference>
<evidence type="ECO:0000313" key="56">
    <source>
        <dbReference type="Proteomes" id="UP000345329"/>
    </source>
</evidence>
<dbReference type="Proteomes" id="UP000843503">
    <property type="component" value="Unassembled WGS sequence"/>
</dbReference>
<dbReference type="SUPFAM" id="SSF54909">
    <property type="entry name" value="Dimeric alpha+beta barrel"/>
    <property type="match status" value="1"/>
</dbReference>
<dbReference type="Proteomes" id="UP000376505">
    <property type="component" value="Unassembled WGS sequence"/>
</dbReference>
<dbReference type="EMBL" id="AALAQH010000015">
    <property type="protein sequence ID" value="ECX6926042.1"/>
    <property type="molecule type" value="Genomic_DNA"/>
</dbReference>
<evidence type="ECO:0000313" key="90">
    <source>
        <dbReference type="Proteomes" id="UP000840197"/>
    </source>
</evidence>
<dbReference type="EMBL" id="QXLS01000007">
    <property type="protein sequence ID" value="RKA05144.1"/>
    <property type="molecule type" value="Genomic_DNA"/>
</dbReference>
<dbReference type="Proteomes" id="UP000527632">
    <property type="component" value="Unassembled WGS sequence"/>
</dbReference>
<dbReference type="EMBL" id="AABGHY010000016">
    <property type="protein sequence ID" value="EAH3295724.1"/>
    <property type="molecule type" value="Genomic_DNA"/>
</dbReference>
<evidence type="ECO:0000313" key="43">
    <source>
        <dbReference type="EMBL" id="HAC0014334.1"/>
    </source>
</evidence>
<dbReference type="Proteomes" id="UP000337746">
    <property type="component" value="Unassembled WGS sequence"/>
</dbReference>
<dbReference type="EMBL" id="AABEKY010000012">
    <property type="protein sequence ID" value="EAG9388759.1"/>
    <property type="molecule type" value="Genomic_DNA"/>
</dbReference>
<evidence type="ECO:0000313" key="32">
    <source>
        <dbReference type="EMBL" id="ECC1558169.1"/>
    </source>
</evidence>
<dbReference type="Proteomes" id="UP000364988">
    <property type="component" value="Unassembled WGS sequence"/>
</dbReference>
<dbReference type="Proteomes" id="UP000427828">
    <property type="component" value="Unassembled WGS sequence"/>
</dbReference>
<evidence type="ECO:0000313" key="89">
    <source>
        <dbReference type="Proteomes" id="UP000566721"/>
    </source>
</evidence>
<dbReference type="RefSeq" id="WP_003728392.1">
    <property type="nucleotide sequence ID" value="NC_021824.1"/>
</dbReference>
<dbReference type="Proteomes" id="UP000423131">
    <property type="component" value="Unassembled WGS sequence"/>
</dbReference>
<evidence type="ECO:0000313" key="17">
    <source>
        <dbReference type="EMBL" id="EAG2516486.1"/>
    </source>
</evidence>
<evidence type="ECO:0000313" key="39">
    <source>
        <dbReference type="EMBL" id="EDP8515513.1"/>
    </source>
</evidence>
<dbReference type="Proteomes" id="UP000344343">
    <property type="component" value="Unassembled WGS sequence"/>
</dbReference>
<evidence type="ECO:0000313" key="78">
    <source>
        <dbReference type="Proteomes" id="UP000489121"/>
    </source>
</evidence>
<dbReference type="InterPro" id="IPR011008">
    <property type="entry name" value="Dimeric_a/b-barrel"/>
</dbReference>
<dbReference type="EMBL" id="AAHZFY010000036">
    <property type="protein sequence ID" value="ECB9514649.1"/>
    <property type="molecule type" value="Genomic_DNA"/>
</dbReference>
<evidence type="ECO:0000313" key="61">
    <source>
        <dbReference type="Proteomes" id="UP000365297"/>
    </source>
</evidence>
<keyword evidence="5" id="KW-0503">Monooxygenase</keyword>
<evidence type="ECO:0000313" key="16">
    <source>
        <dbReference type="EMBL" id="EAG2246800.1"/>
    </source>
</evidence>
<evidence type="ECO:0000313" key="45">
    <source>
        <dbReference type="EMBL" id="HAC1756232.1"/>
    </source>
</evidence>
<dbReference type="EC" id="1.-.-.-" evidence="49"/>
<evidence type="ECO:0000313" key="77">
    <source>
        <dbReference type="Proteomes" id="UP000481141"/>
    </source>
</evidence>
<dbReference type="EMBL" id="DAAIJL010000017">
    <property type="protein sequence ID" value="HAB8558440.1"/>
    <property type="molecule type" value="Genomic_DNA"/>
</dbReference>
<dbReference type="Proteomes" id="UP000842809">
    <property type="component" value="Unassembled WGS sequence"/>
</dbReference>
<dbReference type="EMBL" id="AAIAJJ010000013">
    <property type="protein sequence ID" value="ECC1558169.1"/>
    <property type="molecule type" value="Genomic_DNA"/>
</dbReference>
<dbReference type="EMBL" id="MJTJ01000011">
    <property type="protein sequence ID" value="OET51497.1"/>
    <property type="molecule type" value="Genomic_DNA"/>
</dbReference>
<evidence type="ECO:0000313" key="10">
    <source>
        <dbReference type="EMBL" id="EAE1340295.1"/>
    </source>
</evidence>
<dbReference type="Proteomes" id="UP000379076">
    <property type="component" value="Unassembled WGS sequence"/>
</dbReference>
<dbReference type="Proteomes" id="UP000478682">
    <property type="component" value="Unassembled WGS sequence"/>
</dbReference>
<evidence type="ECO:0000313" key="6">
    <source>
        <dbReference type="EMBL" id="EAD1186444.1"/>
    </source>
</evidence>
<evidence type="ECO:0000313" key="50">
    <source>
        <dbReference type="Proteomes" id="UP000272537"/>
    </source>
</evidence>
<dbReference type="EMBL" id="DABJAN010000009">
    <property type="protein sequence ID" value="HAJ9594767.1"/>
    <property type="molecule type" value="Genomic_DNA"/>
</dbReference>
<dbReference type="PROSITE" id="PS51725">
    <property type="entry name" value="ABM"/>
    <property type="match status" value="1"/>
</dbReference>
<evidence type="ECO:0000313" key="83">
    <source>
        <dbReference type="Proteomes" id="UP000530452"/>
    </source>
</evidence>
<evidence type="ECO:0000313" key="12">
    <source>
        <dbReference type="EMBL" id="EAE4943380.1"/>
    </source>
</evidence>
<dbReference type="EMBL" id="AABGUK010000005">
    <property type="protein sequence ID" value="EAH4242993.1"/>
    <property type="molecule type" value="Genomic_DNA"/>
</dbReference>
<evidence type="ECO:0000313" key="52">
    <source>
        <dbReference type="Proteomes" id="UP000336166"/>
    </source>
</evidence>
<evidence type="ECO:0000313" key="42">
    <source>
        <dbReference type="EMBL" id="HAB8558440.1"/>
    </source>
</evidence>
<dbReference type="EMBL" id="AABBYJ010000008">
    <property type="protein sequence ID" value="EAG4332266.1"/>
    <property type="molecule type" value="Genomic_DNA"/>
</dbReference>
<evidence type="ECO:0000313" key="26">
    <source>
        <dbReference type="EMBL" id="EAH3295724.1"/>
    </source>
</evidence>
<dbReference type="Proteomes" id="UP000525850">
    <property type="component" value="Unassembled WGS sequence"/>
</dbReference>
<reference evidence="48 94" key="1">
    <citation type="submission" date="2016-09" db="EMBL/GenBank/DDBJ databases">
        <title>100K Listeria isolates.</title>
        <authorList>
            <person name="Chen P."/>
            <person name="Weimer B.C."/>
            <person name="Kong N."/>
            <person name="Huang B."/>
        </authorList>
    </citation>
    <scope>NUCLEOTIDE SEQUENCE [LARGE SCALE GENOMIC DNA]</scope>
    <source>
        <strain evidence="48 94">BCW_2383</strain>
    </source>
</reference>
<evidence type="ECO:0000313" key="67">
    <source>
        <dbReference type="Proteomes" id="UP000403352"/>
    </source>
</evidence>
<evidence type="ECO:0000313" key="9">
    <source>
        <dbReference type="EMBL" id="EAD5787934.1"/>
    </source>
</evidence>